<feature type="domain" description="Pyruvate/ketoisovalerate oxidoreductase catalytic" evidence="2">
    <location>
        <begin position="12"/>
        <end position="169"/>
    </location>
</feature>
<accession>A0A017RUN3</accession>
<sequence>MSKKQIIIGGTGGQGIILSGLILAEAAVFDGKYVVQAQNYGPESRGGASRSDVIISDNEIHYPKVKNADIFLALSQEAYNKYKKYIKDDTVVILDENINADLGNYFKFNIIEFVYNNLKKPMVINIFSLGIINGLTNIVTNDSIEKAIEKNVPRGTFEINYLAYKKGYELAKTKEKRW</sequence>
<dbReference type="STRING" id="1403537.Q428_08340"/>
<name>A0A017RUN3_9CLOT</name>
<dbReference type="OrthoDB" id="9789125at2"/>
<dbReference type="EMBL" id="AZQP01000022">
    <property type="protein sequence ID" value="EYE88397.1"/>
    <property type="molecule type" value="Genomic_DNA"/>
</dbReference>
<gene>
    <name evidence="3" type="ORF">Q428_08340</name>
</gene>
<dbReference type="InterPro" id="IPR002869">
    <property type="entry name" value="Pyrv_flavodox_OxRed_cen"/>
</dbReference>
<keyword evidence="1" id="KW-0560">Oxidoreductase</keyword>
<reference evidence="3 4" key="1">
    <citation type="journal article" date="2014" name="Genome Announc.">
        <title>Draft Genome Sequence of Fervidicella metallireducens Strain AeBT, an Iron-Reducing Thermoanaerobe from the Great Artesian Basin.</title>
        <authorList>
            <person name="Patel B.K."/>
        </authorList>
    </citation>
    <scope>NUCLEOTIDE SEQUENCE [LARGE SCALE GENOMIC DNA]</scope>
    <source>
        <strain evidence="3 4">AeB</strain>
    </source>
</reference>
<proteinExistence type="predicted"/>
<comment type="caution">
    <text evidence="3">The sequence shown here is derived from an EMBL/GenBank/DDBJ whole genome shotgun (WGS) entry which is preliminary data.</text>
</comment>
<dbReference type="SUPFAM" id="SSF53323">
    <property type="entry name" value="Pyruvate-ferredoxin oxidoreductase, PFOR, domain III"/>
    <property type="match status" value="1"/>
</dbReference>
<dbReference type="InterPro" id="IPR019752">
    <property type="entry name" value="Pyrv/ketoisovalerate_OxRed_cat"/>
</dbReference>
<evidence type="ECO:0000313" key="4">
    <source>
        <dbReference type="Proteomes" id="UP000019681"/>
    </source>
</evidence>
<dbReference type="Pfam" id="PF01558">
    <property type="entry name" value="POR"/>
    <property type="match status" value="1"/>
</dbReference>
<keyword evidence="4" id="KW-1185">Reference proteome</keyword>
<dbReference type="PANTHER" id="PTHR42730">
    <property type="entry name" value="2-OXOGLUTARATE SYNTHASE SUBUNIT KORC"/>
    <property type="match status" value="1"/>
</dbReference>
<dbReference type="AlphaFoldDB" id="A0A017RUN3"/>
<dbReference type="PANTHER" id="PTHR42730:SF1">
    <property type="entry name" value="2-OXOGLUTARATE SYNTHASE SUBUNIT KORC"/>
    <property type="match status" value="1"/>
</dbReference>
<evidence type="ECO:0000259" key="2">
    <source>
        <dbReference type="Pfam" id="PF01558"/>
    </source>
</evidence>
<evidence type="ECO:0000256" key="1">
    <source>
        <dbReference type="ARBA" id="ARBA00023002"/>
    </source>
</evidence>
<dbReference type="InterPro" id="IPR052554">
    <property type="entry name" value="2-oxoglutarate_synth_KorC"/>
</dbReference>
<protein>
    <recommendedName>
        <fullName evidence="2">Pyruvate/ketoisovalerate oxidoreductase catalytic domain-containing protein</fullName>
    </recommendedName>
</protein>
<dbReference type="Proteomes" id="UP000019681">
    <property type="component" value="Unassembled WGS sequence"/>
</dbReference>
<evidence type="ECO:0000313" key="3">
    <source>
        <dbReference type="EMBL" id="EYE88397.1"/>
    </source>
</evidence>
<organism evidence="3 4">
    <name type="scientific">Fervidicella metallireducens AeB</name>
    <dbReference type="NCBI Taxonomy" id="1403537"/>
    <lineage>
        <taxon>Bacteria</taxon>
        <taxon>Bacillati</taxon>
        <taxon>Bacillota</taxon>
        <taxon>Clostridia</taxon>
        <taxon>Eubacteriales</taxon>
        <taxon>Clostridiaceae</taxon>
        <taxon>Fervidicella</taxon>
    </lineage>
</organism>
<dbReference type="RefSeq" id="WP_035379831.1">
    <property type="nucleotide sequence ID" value="NZ_AZQP01000022.1"/>
</dbReference>
<dbReference type="GO" id="GO:0016903">
    <property type="term" value="F:oxidoreductase activity, acting on the aldehyde or oxo group of donors"/>
    <property type="evidence" value="ECO:0007669"/>
    <property type="project" value="InterPro"/>
</dbReference>
<dbReference type="Gene3D" id="3.40.920.10">
    <property type="entry name" value="Pyruvate-ferredoxin oxidoreductase, PFOR, domain III"/>
    <property type="match status" value="1"/>
</dbReference>